<dbReference type="Gene3D" id="1.20.1070.10">
    <property type="entry name" value="Rhodopsin 7-helix transmembrane proteins"/>
    <property type="match status" value="1"/>
</dbReference>
<feature type="region of interest" description="Disordered" evidence="1">
    <location>
        <begin position="97"/>
        <end position="150"/>
    </location>
</feature>
<feature type="transmembrane region" description="Helical" evidence="2">
    <location>
        <begin position="48"/>
        <end position="68"/>
    </location>
</feature>
<keyword evidence="4" id="KW-1185">Reference proteome</keyword>
<dbReference type="AlphaFoldDB" id="A0A1Y2CVB9"/>
<feature type="compositionally biased region" description="Polar residues" evidence="1">
    <location>
        <begin position="121"/>
        <end position="150"/>
    </location>
</feature>
<evidence type="ECO:0000256" key="1">
    <source>
        <dbReference type="SAM" id="MobiDB-lite"/>
    </source>
</evidence>
<evidence type="ECO:0000313" key="3">
    <source>
        <dbReference type="EMBL" id="ORY50836.1"/>
    </source>
</evidence>
<keyword evidence="2" id="KW-1133">Transmembrane helix</keyword>
<name>A0A1Y2CVB9_9FUNG</name>
<dbReference type="OrthoDB" id="2120147at2759"/>
<keyword evidence="2" id="KW-0472">Membrane</keyword>
<protein>
    <recommendedName>
        <fullName evidence="5">G-protein coupled receptors family 2 profile 2 domain-containing protein</fullName>
    </recommendedName>
</protein>
<dbReference type="EMBL" id="MCGO01000006">
    <property type="protein sequence ID" value="ORY50836.1"/>
    <property type="molecule type" value="Genomic_DNA"/>
</dbReference>
<reference evidence="3 4" key="1">
    <citation type="submission" date="2016-07" db="EMBL/GenBank/DDBJ databases">
        <title>Pervasive Adenine N6-methylation of Active Genes in Fungi.</title>
        <authorList>
            <consortium name="DOE Joint Genome Institute"/>
            <person name="Mondo S.J."/>
            <person name="Dannebaum R.O."/>
            <person name="Kuo R.C."/>
            <person name="Labutti K."/>
            <person name="Haridas S."/>
            <person name="Kuo A."/>
            <person name="Salamov A."/>
            <person name="Ahrendt S.R."/>
            <person name="Lipzen A."/>
            <person name="Sullivan W."/>
            <person name="Andreopoulos W.B."/>
            <person name="Clum A."/>
            <person name="Lindquist E."/>
            <person name="Daum C."/>
            <person name="Ramamoorthy G.K."/>
            <person name="Gryganskyi A."/>
            <person name="Culley D."/>
            <person name="Magnuson J.K."/>
            <person name="James T.Y."/>
            <person name="O'Malley M.A."/>
            <person name="Stajich J.E."/>
            <person name="Spatafora J.W."/>
            <person name="Visel A."/>
            <person name="Grigoriev I.V."/>
        </authorList>
    </citation>
    <scope>NUCLEOTIDE SEQUENCE [LARGE SCALE GENOMIC DNA]</scope>
    <source>
        <strain evidence="3 4">JEL800</strain>
    </source>
</reference>
<sequence length="150" mass="17132">MYSWGLASLMTVALYVIEAIYKRGDVIGDATYECWIGPTYKDLRVNLFYIPLWIHFFLIVGLYTHIFIRVSSVWQIVNEQNIHANIIPAFPSIREEENGHDKSISQDQNHEKESSYVASGIGNQLSVPASATEIPNPNWKRTSVIQHNHS</sequence>
<evidence type="ECO:0008006" key="5">
    <source>
        <dbReference type="Google" id="ProtNLM"/>
    </source>
</evidence>
<gene>
    <name evidence="3" type="ORF">BCR33DRAFT_846532</name>
</gene>
<comment type="caution">
    <text evidence="3">The sequence shown here is derived from an EMBL/GenBank/DDBJ whole genome shotgun (WGS) entry which is preliminary data.</text>
</comment>
<accession>A0A1Y2CVB9</accession>
<keyword evidence="2" id="KW-0812">Transmembrane</keyword>
<feature type="compositionally biased region" description="Basic and acidic residues" evidence="1">
    <location>
        <begin position="97"/>
        <end position="114"/>
    </location>
</feature>
<proteinExistence type="predicted"/>
<evidence type="ECO:0000256" key="2">
    <source>
        <dbReference type="SAM" id="Phobius"/>
    </source>
</evidence>
<organism evidence="3 4">
    <name type="scientific">Rhizoclosmatium globosum</name>
    <dbReference type="NCBI Taxonomy" id="329046"/>
    <lineage>
        <taxon>Eukaryota</taxon>
        <taxon>Fungi</taxon>
        <taxon>Fungi incertae sedis</taxon>
        <taxon>Chytridiomycota</taxon>
        <taxon>Chytridiomycota incertae sedis</taxon>
        <taxon>Chytridiomycetes</taxon>
        <taxon>Chytridiales</taxon>
        <taxon>Chytriomycetaceae</taxon>
        <taxon>Rhizoclosmatium</taxon>
    </lineage>
</organism>
<dbReference type="Proteomes" id="UP000193642">
    <property type="component" value="Unassembled WGS sequence"/>
</dbReference>
<evidence type="ECO:0000313" key="4">
    <source>
        <dbReference type="Proteomes" id="UP000193642"/>
    </source>
</evidence>